<proteinExistence type="predicted"/>
<gene>
    <name evidence="3" type="ORF">UFOPK3164_00261</name>
    <name evidence="4" type="ORF">UFOPK3427_00799</name>
    <name evidence="5" type="ORF">UFOPK4112_00782</name>
</gene>
<dbReference type="EMBL" id="CAFBPM010000006">
    <property type="protein sequence ID" value="CAB5018876.1"/>
    <property type="molecule type" value="Genomic_DNA"/>
</dbReference>
<dbReference type="InterPro" id="IPR018929">
    <property type="entry name" value="DUF2510"/>
</dbReference>
<accession>A0A6J7DNK6</accession>
<feature type="transmembrane region" description="Helical" evidence="1">
    <location>
        <begin position="59"/>
        <end position="80"/>
    </location>
</feature>
<sequence length="269" mass="29370">MTPPSPLPPRGWYLDPGGTHAWRWWDGTAWTKELHPYVAPAPNVTKALLERERYSGTRLLRVGLALFGVAMALSIVIRLFDVSWMAATWHWLGQAWSLARQGASTSSLPTPPTRSSVSANLSTFVVLPLEVVSLVFVLKFQHRAACVAKALGLTTRINPTFGVIAWFLPLVNLIVPLIAWLDLLPERHPRRTTLWWVWAGLLAAEFLTLGVFAVASSSGLAVGILSAIQLAFFAGSLLLAHNVVEAVLEEHHQAAQSIESIAHGNAQGI</sequence>
<dbReference type="Pfam" id="PF10708">
    <property type="entry name" value="DUF2510"/>
    <property type="match status" value="1"/>
</dbReference>
<dbReference type="AlphaFoldDB" id="A0A6J7DNK6"/>
<evidence type="ECO:0000313" key="5">
    <source>
        <dbReference type="EMBL" id="CAB5018876.1"/>
    </source>
</evidence>
<evidence type="ECO:0000259" key="2">
    <source>
        <dbReference type="Pfam" id="PF10708"/>
    </source>
</evidence>
<keyword evidence="1" id="KW-0472">Membrane</keyword>
<evidence type="ECO:0000256" key="1">
    <source>
        <dbReference type="SAM" id="Phobius"/>
    </source>
</evidence>
<name>A0A6J7DNK6_9ZZZZ</name>
<organism evidence="4">
    <name type="scientific">freshwater metagenome</name>
    <dbReference type="NCBI Taxonomy" id="449393"/>
    <lineage>
        <taxon>unclassified sequences</taxon>
        <taxon>metagenomes</taxon>
        <taxon>ecological metagenomes</taxon>
    </lineage>
</organism>
<dbReference type="EMBL" id="CAFABE010000007">
    <property type="protein sequence ID" value="CAB4818703.1"/>
    <property type="molecule type" value="Genomic_DNA"/>
</dbReference>
<evidence type="ECO:0000313" key="4">
    <source>
        <dbReference type="EMBL" id="CAB4871088.1"/>
    </source>
</evidence>
<feature type="transmembrane region" description="Helical" evidence="1">
    <location>
        <begin position="121"/>
        <end position="140"/>
    </location>
</feature>
<keyword evidence="1" id="KW-1133">Transmembrane helix</keyword>
<feature type="domain" description="DUF2510" evidence="2">
    <location>
        <begin position="11"/>
        <end position="42"/>
    </location>
</feature>
<dbReference type="EMBL" id="CAFBLT010000001">
    <property type="protein sequence ID" value="CAB4871088.1"/>
    <property type="molecule type" value="Genomic_DNA"/>
</dbReference>
<feature type="transmembrane region" description="Helical" evidence="1">
    <location>
        <begin position="193"/>
        <end position="213"/>
    </location>
</feature>
<keyword evidence="1" id="KW-0812">Transmembrane</keyword>
<evidence type="ECO:0000313" key="3">
    <source>
        <dbReference type="EMBL" id="CAB4818703.1"/>
    </source>
</evidence>
<feature type="transmembrane region" description="Helical" evidence="1">
    <location>
        <begin position="161"/>
        <end position="181"/>
    </location>
</feature>
<protein>
    <submittedName>
        <fullName evidence="4">Unannotated protein</fullName>
    </submittedName>
</protein>
<reference evidence="4" key="1">
    <citation type="submission" date="2020-05" db="EMBL/GenBank/DDBJ databases">
        <authorList>
            <person name="Chiriac C."/>
            <person name="Salcher M."/>
            <person name="Ghai R."/>
            <person name="Kavagutti S V."/>
        </authorList>
    </citation>
    <scope>NUCLEOTIDE SEQUENCE</scope>
</reference>
<feature type="transmembrane region" description="Helical" evidence="1">
    <location>
        <begin position="220"/>
        <end position="240"/>
    </location>
</feature>